<dbReference type="EMBL" id="AUZM01000008">
    <property type="protein sequence ID" value="ERT08772.1"/>
    <property type="molecule type" value="Genomic_DNA"/>
</dbReference>
<accession>U7QNA6</accession>
<protein>
    <submittedName>
        <fullName evidence="1">Uncharacterized protein</fullName>
    </submittedName>
</protein>
<name>U7QNA6_9CYAN</name>
<comment type="caution">
    <text evidence="1">The sequence shown here is derived from an EMBL/GenBank/DDBJ whole genome shotgun (WGS) entry which is preliminary data.</text>
</comment>
<dbReference type="Proteomes" id="UP000017127">
    <property type="component" value="Unassembled WGS sequence"/>
</dbReference>
<reference evidence="1 2" key="1">
    <citation type="journal article" date="2013" name="Front. Microbiol.">
        <title>Comparative genomic analyses of the cyanobacterium, Lyngbya aestuarii BL J, a powerful hydrogen producer.</title>
        <authorList>
            <person name="Kothari A."/>
            <person name="Vaughn M."/>
            <person name="Garcia-Pichel F."/>
        </authorList>
    </citation>
    <scope>NUCLEOTIDE SEQUENCE [LARGE SCALE GENOMIC DNA]</scope>
    <source>
        <strain evidence="1 2">BL J</strain>
    </source>
</reference>
<organism evidence="1 2">
    <name type="scientific">Lyngbya aestuarii BL J</name>
    <dbReference type="NCBI Taxonomy" id="1348334"/>
    <lineage>
        <taxon>Bacteria</taxon>
        <taxon>Bacillati</taxon>
        <taxon>Cyanobacteriota</taxon>
        <taxon>Cyanophyceae</taxon>
        <taxon>Oscillatoriophycideae</taxon>
        <taxon>Oscillatoriales</taxon>
        <taxon>Microcoleaceae</taxon>
        <taxon>Lyngbya</taxon>
    </lineage>
</organism>
<keyword evidence="2" id="KW-1185">Reference proteome</keyword>
<dbReference type="AlphaFoldDB" id="U7QNA6"/>
<evidence type="ECO:0000313" key="2">
    <source>
        <dbReference type="Proteomes" id="UP000017127"/>
    </source>
</evidence>
<evidence type="ECO:0000313" key="1">
    <source>
        <dbReference type="EMBL" id="ERT08772.1"/>
    </source>
</evidence>
<sequence>MGSNAYFRGFVEAVFTLSKHESIFLLDKLWTDEIDINWEDCNLLKQALKDISETELSSIKSPEIDNLGKMYVETRKSLIELFEYANAQEINIGSV</sequence>
<gene>
    <name evidence="1" type="ORF">M595_1230</name>
</gene>
<proteinExistence type="predicted"/>